<feature type="signal peptide" evidence="4">
    <location>
        <begin position="1"/>
        <end position="28"/>
    </location>
</feature>
<dbReference type="InterPro" id="IPR006104">
    <property type="entry name" value="Glyco_hydro_2_N"/>
</dbReference>
<feature type="domain" description="Glycoside hydrolase family 2 immunoglobulin-like beta-sandwich" evidence="5">
    <location>
        <begin position="186"/>
        <end position="287"/>
    </location>
</feature>
<evidence type="ECO:0000256" key="4">
    <source>
        <dbReference type="SAM" id="SignalP"/>
    </source>
</evidence>
<dbReference type="InterPro" id="IPR051913">
    <property type="entry name" value="GH2_Domain-Containing"/>
</dbReference>
<dbReference type="PANTHER" id="PTHR42732:SF1">
    <property type="entry name" value="BETA-MANNOSIDASE"/>
    <property type="match status" value="1"/>
</dbReference>
<dbReference type="Gene3D" id="3.20.20.80">
    <property type="entry name" value="Glycosidases"/>
    <property type="match status" value="1"/>
</dbReference>
<dbReference type="PROSITE" id="PS51257">
    <property type="entry name" value="PROKAR_LIPOPROTEIN"/>
    <property type="match status" value="1"/>
</dbReference>
<dbReference type="GO" id="GO:0004553">
    <property type="term" value="F:hydrolase activity, hydrolyzing O-glycosyl compounds"/>
    <property type="evidence" value="ECO:0007669"/>
    <property type="project" value="InterPro"/>
</dbReference>
<keyword evidence="3" id="KW-0326">Glycosidase</keyword>
<dbReference type="PANTHER" id="PTHR42732">
    <property type="entry name" value="BETA-GALACTOSIDASE"/>
    <property type="match status" value="1"/>
</dbReference>
<keyword evidence="4" id="KW-0732">Signal</keyword>
<dbReference type="InterPro" id="IPR006102">
    <property type="entry name" value="Ig-like_GH2"/>
</dbReference>
<dbReference type="Pfam" id="PF16355">
    <property type="entry name" value="DUF4982"/>
    <property type="match status" value="1"/>
</dbReference>
<accession>A0A2S1LGM6</accession>
<dbReference type="Pfam" id="PF00703">
    <property type="entry name" value="Glyco_hydro_2"/>
    <property type="match status" value="1"/>
</dbReference>
<organism evidence="10 11">
    <name type="scientific">Flavobacterium faecale</name>
    <dbReference type="NCBI Taxonomy" id="1355330"/>
    <lineage>
        <taxon>Bacteria</taxon>
        <taxon>Pseudomonadati</taxon>
        <taxon>Bacteroidota</taxon>
        <taxon>Flavobacteriia</taxon>
        <taxon>Flavobacteriales</taxon>
        <taxon>Flavobacteriaceae</taxon>
        <taxon>Flavobacterium</taxon>
    </lineage>
</organism>
<evidence type="ECO:0000313" key="11">
    <source>
        <dbReference type="Proteomes" id="UP000244527"/>
    </source>
</evidence>
<dbReference type="InterPro" id="IPR032311">
    <property type="entry name" value="DUF4982"/>
</dbReference>
<dbReference type="InterPro" id="IPR017853">
    <property type="entry name" value="GH"/>
</dbReference>
<evidence type="ECO:0000259" key="7">
    <source>
        <dbReference type="Pfam" id="PF02837"/>
    </source>
</evidence>
<feature type="chain" id="PRO_5015564756" evidence="4">
    <location>
        <begin position="29"/>
        <end position="852"/>
    </location>
</feature>
<dbReference type="Pfam" id="PF18565">
    <property type="entry name" value="Glyco_hydro2_C5"/>
    <property type="match status" value="1"/>
</dbReference>
<evidence type="ECO:0000259" key="8">
    <source>
        <dbReference type="Pfam" id="PF16355"/>
    </source>
</evidence>
<dbReference type="InterPro" id="IPR013783">
    <property type="entry name" value="Ig-like_fold"/>
</dbReference>
<dbReference type="InterPro" id="IPR008979">
    <property type="entry name" value="Galactose-bd-like_sf"/>
</dbReference>
<evidence type="ECO:0000256" key="3">
    <source>
        <dbReference type="ARBA" id="ARBA00023295"/>
    </source>
</evidence>
<dbReference type="GO" id="GO:0005975">
    <property type="term" value="P:carbohydrate metabolic process"/>
    <property type="evidence" value="ECO:0007669"/>
    <property type="project" value="InterPro"/>
</dbReference>
<comment type="similarity">
    <text evidence="1">Belongs to the glycosyl hydrolase 2 family.</text>
</comment>
<dbReference type="Gene3D" id="2.60.120.260">
    <property type="entry name" value="Galactose-binding domain-like"/>
    <property type="match status" value="1"/>
</dbReference>
<feature type="domain" description="Glycosyl hydrolases family 2 sugar binding" evidence="7">
    <location>
        <begin position="81"/>
        <end position="173"/>
    </location>
</feature>
<dbReference type="InterPro" id="IPR006101">
    <property type="entry name" value="Glyco_hydro_2"/>
</dbReference>
<dbReference type="SUPFAM" id="SSF49785">
    <property type="entry name" value="Galactose-binding domain-like"/>
    <property type="match status" value="1"/>
</dbReference>
<dbReference type="SUPFAM" id="SSF49373">
    <property type="entry name" value="Invasin/intimin cell-adhesion fragments"/>
    <property type="match status" value="1"/>
</dbReference>
<dbReference type="SUPFAM" id="SSF51445">
    <property type="entry name" value="(Trans)glycosidases"/>
    <property type="match status" value="1"/>
</dbReference>
<evidence type="ECO:0000313" key="10">
    <source>
        <dbReference type="EMBL" id="AWG22686.1"/>
    </source>
</evidence>
<dbReference type="RefSeq" id="WP_108741604.1">
    <property type="nucleotide sequence ID" value="NZ_CP020918.1"/>
</dbReference>
<dbReference type="Proteomes" id="UP000244527">
    <property type="component" value="Chromosome"/>
</dbReference>
<keyword evidence="2 10" id="KW-0378">Hydrolase</keyword>
<dbReference type="EMBL" id="CP020918">
    <property type="protein sequence ID" value="AWG22686.1"/>
    <property type="molecule type" value="Genomic_DNA"/>
</dbReference>
<dbReference type="AlphaFoldDB" id="A0A2S1LGM6"/>
<dbReference type="InterPro" id="IPR006103">
    <property type="entry name" value="Glyco_hydro_2_cat"/>
</dbReference>
<dbReference type="OrthoDB" id="9801077at2"/>
<dbReference type="Pfam" id="PF02836">
    <property type="entry name" value="Glyco_hydro_2_C"/>
    <property type="match status" value="1"/>
</dbReference>
<keyword evidence="11" id="KW-1185">Reference proteome</keyword>
<dbReference type="PRINTS" id="PR00132">
    <property type="entry name" value="GLHYDRLASE2"/>
</dbReference>
<gene>
    <name evidence="10" type="ORF">FFWV33_14695</name>
</gene>
<feature type="domain" description="Glycoside hydrolase family 2 catalytic" evidence="6">
    <location>
        <begin position="296"/>
        <end position="434"/>
    </location>
</feature>
<sequence>MKKKKSKYSVKKIVQLGILNLITVCACAQNNTQDFNFDWNFKLENSSQSNWKNVNLPHDWSVGFSFDSIKGEGATGYLLGGIGWYKKDFKVKPSKNETTYILFDGVYNNSTLWLNDKKLGEHPYGYSPFFYDLSAYLNNNSNQIKVKVDHSRYVDSRWYTGSGIYRNVKLVTKNNLHIPIWGTYITTPQVSLQESKVHLEVKVKNNFDKDETFDIITTILDGKGQKVAEQSTKGKVSSKKETKFNIDTTVKNPKLWDVVSPSMYTAQFKIVQNGKTVDENQTKFGIRTIKFDANTGFYLNGQNMKIKGVCLHHDAGLVGAAVPEGVWRRRFEKLKEAGVNAIRISHNPGSDEFISLCDEMGIMVQDEFFDEWDNPKDKRKNMKEQSVDAITRGYGEHFQEWAERDLKNTMLAHRNHPSIIQWSIGNEIEWTYERNAKATGFFDNMDWSGNYFWSLPPNSIETIKENLRSLPREKYDIGETAKKLAKWTKEMDTTRYVIANCILPSSSYESGYADALDMIGYSYRRVVYDYGHKNYPKLPIMGTENVAQWHEWKAIMERPFISGTYLWTGIDYLGEANKQWPKKGIDSGILDYAGFEKPSYHMMKSLWNDAPELYIATQRLEKSIYKINEQTGEPVEKKKNGWETALWVWHDVNEHWEYQSGDKTIVEIYSNCDEVELFLNDKSLGKKRLIDFDDRIYKWAVPFQAGKLTARGTKSGKTISSERVTPTEAYRVQLTTDKTSLSADGYDVAHIVAQVVDKDNNPVKTVNPTITFSIDGNVKILGVDNGAVDNVQDFQSNTITTSKGRCLLIVQSKKGAKVDATVQIEKVVLENNKINFTEKTNFTSKIKLTSKN</sequence>
<reference evidence="10 11" key="1">
    <citation type="submission" date="2017-04" db="EMBL/GenBank/DDBJ databases">
        <title>Compelte genome sequence of WV33.</title>
        <authorList>
            <person name="Lee P.C."/>
        </authorList>
    </citation>
    <scope>NUCLEOTIDE SEQUENCE [LARGE SCALE GENOMIC DNA]</scope>
    <source>
        <strain evidence="10 11">WV33</strain>
    </source>
</reference>
<protein>
    <submittedName>
        <fullName evidence="10">Glycoside hydrolase family 2</fullName>
    </submittedName>
</protein>
<evidence type="ECO:0000256" key="1">
    <source>
        <dbReference type="ARBA" id="ARBA00007401"/>
    </source>
</evidence>
<dbReference type="SUPFAM" id="SSF49303">
    <property type="entry name" value="beta-Galactosidase/glucuronidase domain"/>
    <property type="match status" value="1"/>
</dbReference>
<evidence type="ECO:0000259" key="6">
    <source>
        <dbReference type="Pfam" id="PF02836"/>
    </source>
</evidence>
<evidence type="ECO:0000259" key="9">
    <source>
        <dbReference type="Pfam" id="PF18565"/>
    </source>
</evidence>
<dbReference type="InterPro" id="IPR008964">
    <property type="entry name" value="Invasin/intimin_cell_adhesion"/>
</dbReference>
<evidence type="ECO:0000256" key="2">
    <source>
        <dbReference type="ARBA" id="ARBA00022801"/>
    </source>
</evidence>
<name>A0A2S1LGM6_9FLAO</name>
<dbReference type="Pfam" id="PF02837">
    <property type="entry name" value="Glyco_hydro_2_N"/>
    <property type="match status" value="1"/>
</dbReference>
<dbReference type="Gene3D" id="2.60.40.10">
    <property type="entry name" value="Immunoglobulins"/>
    <property type="match status" value="3"/>
</dbReference>
<proteinExistence type="inferred from homology"/>
<dbReference type="InterPro" id="IPR040605">
    <property type="entry name" value="Glyco_hydro2_dom5"/>
</dbReference>
<feature type="domain" description="Glycoside hydrolase family 2" evidence="9">
    <location>
        <begin position="733"/>
        <end position="834"/>
    </location>
</feature>
<dbReference type="InterPro" id="IPR036156">
    <property type="entry name" value="Beta-gal/glucu_dom_sf"/>
</dbReference>
<evidence type="ECO:0000259" key="5">
    <source>
        <dbReference type="Pfam" id="PF00703"/>
    </source>
</evidence>
<feature type="domain" description="DUF4982" evidence="8">
    <location>
        <begin position="661"/>
        <end position="719"/>
    </location>
</feature>
<dbReference type="KEGG" id="ffa:FFWV33_14695"/>